<evidence type="ECO:0000313" key="3">
    <source>
        <dbReference type="Proteomes" id="UP000190328"/>
    </source>
</evidence>
<name>A0A1T4KIW7_9ENTE</name>
<keyword evidence="3" id="KW-1185">Reference proteome</keyword>
<gene>
    <name evidence="2" type="ORF">SAMN02745116_00279</name>
</gene>
<sequence length="148" mass="16514">MSKKGGFLCGALFGAVVATGAALLFSPKSGKELREDIKKQLDDFKESDGDYLSVAKEKKEVVLEKAAIKKDEWQDKASELQEKLSEKTSGKSDEALDALKDKKEALISRFKKEVKTTGDEEENIVLDLRVDLEETDKVKDELLSEEEE</sequence>
<dbReference type="STRING" id="263852.SAMN02745116_00279"/>
<dbReference type="PANTHER" id="PTHR35792">
    <property type="entry name" value="GENERAL STRESS PROTEIN"/>
    <property type="match status" value="1"/>
</dbReference>
<proteinExistence type="predicted"/>
<dbReference type="OrthoDB" id="2183840at2"/>
<reference evidence="2 3" key="1">
    <citation type="submission" date="2017-02" db="EMBL/GenBank/DDBJ databases">
        <authorList>
            <person name="Peterson S.W."/>
        </authorList>
    </citation>
    <scope>NUCLEOTIDE SEQUENCE [LARGE SCALE GENOMIC DNA]</scope>
    <source>
        <strain evidence="2 3">ATCC BAA-1030</strain>
    </source>
</reference>
<dbReference type="Proteomes" id="UP000190328">
    <property type="component" value="Unassembled WGS sequence"/>
</dbReference>
<dbReference type="AlphaFoldDB" id="A0A1T4KIW7"/>
<keyword evidence="1" id="KW-0175">Coiled coil</keyword>
<feature type="coiled-coil region" evidence="1">
    <location>
        <begin position="63"/>
        <end position="90"/>
    </location>
</feature>
<accession>A0A1T4KIW7</accession>
<dbReference type="InterPro" id="IPR052928">
    <property type="entry name" value="Desiccation-related_membrane"/>
</dbReference>
<dbReference type="RefSeq" id="WP_078806245.1">
    <property type="nucleotide sequence ID" value="NZ_FUXI01000002.1"/>
</dbReference>
<dbReference type="Pfam" id="PF12732">
    <property type="entry name" value="YtxH"/>
    <property type="match status" value="1"/>
</dbReference>
<dbReference type="InterPro" id="IPR024623">
    <property type="entry name" value="YtxH"/>
</dbReference>
<dbReference type="EMBL" id="FUXI01000002">
    <property type="protein sequence ID" value="SJZ42344.1"/>
    <property type="molecule type" value="Genomic_DNA"/>
</dbReference>
<evidence type="ECO:0000256" key="1">
    <source>
        <dbReference type="SAM" id="Coils"/>
    </source>
</evidence>
<organism evidence="2 3">
    <name type="scientific">Pilibacter termitis</name>
    <dbReference type="NCBI Taxonomy" id="263852"/>
    <lineage>
        <taxon>Bacteria</taxon>
        <taxon>Bacillati</taxon>
        <taxon>Bacillota</taxon>
        <taxon>Bacilli</taxon>
        <taxon>Lactobacillales</taxon>
        <taxon>Enterococcaceae</taxon>
        <taxon>Pilibacter</taxon>
    </lineage>
</organism>
<evidence type="ECO:0000313" key="2">
    <source>
        <dbReference type="EMBL" id="SJZ42344.1"/>
    </source>
</evidence>
<protein>
    <submittedName>
        <fullName evidence="2">Gas vesicle protein</fullName>
    </submittedName>
</protein>
<dbReference type="PANTHER" id="PTHR35792:SF1">
    <property type="entry name" value="SLL0268 PROTEIN"/>
    <property type="match status" value="1"/>
</dbReference>